<dbReference type="PANTHER" id="PTHR30313">
    <property type="entry name" value="DNA PRIMASE"/>
    <property type="match status" value="1"/>
</dbReference>
<feature type="compositionally biased region" description="Polar residues" evidence="15">
    <location>
        <begin position="482"/>
        <end position="497"/>
    </location>
</feature>
<feature type="zinc finger region" description="CHC2-type" evidence="12 14">
    <location>
        <begin position="41"/>
        <end position="65"/>
    </location>
</feature>
<dbReference type="AlphaFoldDB" id="A0A839EB59"/>
<keyword evidence="9" id="KW-0460">Magnesium</keyword>
<keyword evidence="10 12" id="KW-0238">DNA-binding</keyword>
<dbReference type="InterPro" id="IPR050219">
    <property type="entry name" value="DnaG_primase"/>
</dbReference>
<comment type="domain">
    <text evidence="12">Contains an N-terminal zinc-binding domain, a central core domain that contains the primase activity, and a C-terminal DnaB-binding domain.</text>
</comment>
<dbReference type="InterPro" id="IPR006295">
    <property type="entry name" value="DNA_primase_DnaG"/>
</dbReference>
<dbReference type="GO" id="GO:0000428">
    <property type="term" value="C:DNA-directed RNA polymerase complex"/>
    <property type="evidence" value="ECO:0007669"/>
    <property type="project" value="UniProtKB-KW"/>
</dbReference>
<keyword evidence="2 12" id="KW-0639">Primosome</keyword>
<dbReference type="Pfam" id="PF10410">
    <property type="entry name" value="DnaB_bind"/>
    <property type="match status" value="1"/>
</dbReference>
<dbReference type="SUPFAM" id="SSF57783">
    <property type="entry name" value="Zinc beta-ribbon"/>
    <property type="match status" value="1"/>
</dbReference>
<dbReference type="InterPro" id="IPR019475">
    <property type="entry name" value="DNA_primase_DnaB-bd"/>
</dbReference>
<feature type="region of interest" description="Disordered" evidence="15">
    <location>
        <begin position="438"/>
        <end position="500"/>
    </location>
</feature>
<dbReference type="GO" id="GO:0003899">
    <property type="term" value="F:DNA-directed RNA polymerase activity"/>
    <property type="evidence" value="ECO:0007669"/>
    <property type="project" value="UniProtKB-UniRule"/>
</dbReference>
<dbReference type="CDD" id="cd03364">
    <property type="entry name" value="TOPRIM_DnaG_primases"/>
    <property type="match status" value="1"/>
</dbReference>
<dbReference type="GO" id="GO:1990077">
    <property type="term" value="C:primosome complex"/>
    <property type="evidence" value="ECO:0007669"/>
    <property type="project" value="UniProtKB-KW"/>
</dbReference>
<evidence type="ECO:0000256" key="13">
    <source>
        <dbReference type="PIRNR" id="PIRNR002811"/>
    </source>
</evidence>
<dbReference type="Gene3D" id="3.90.980.10">
    <property type="entry name" value="DNA primase, catalytic core, N-terminal domain"/>
    <property type="match status" value="1"/>
</dbReference>
<dbReference type="Proteomes" id="UP000585905">
    <property type="component" value="Unassembled WGS sequence"/>
</dbReference>
<dbReference type="NCBIfam" id="TIGR01391">
    <property type="entry name" value="dnaG"/>
    <property type="match status" value="1"/>
</dbReference>
<keyword evidence="6 12" id="KW-0479">Metal-binding</keyword>
<evidence type="ECO:0000256" key="14">
    <source>
        <dbReference type="PIRSR" id="PIRSR002811-1"/>
    </source>
</evidence>
<dbReference type="PANTHER" id="PTHR30313:SF2">
    <property type="entry name" value="DNA PRIMASE"/>
    <property type="match status" value="1"/>
</dbReference>
<evidence type="ECO:0000256" key="1">
    <source>
        <dbReference type="ARBA" id="ARBA00022478"/>
    </source>
</evidence>
<keyword evidence="4 12" id="KW-0548">Nucleotidyltransferase</keyword>
<keyword evidence="1 12" id="KW-0240">DNA-directed RNA polymerase</keyword>
<evidence type="ECO:0000313" key="17">
    <source>
        <dbReference type="EMBL" id="MBA8846948.1"/>
    </source>
</evidence>
<keyword evidence="5 12" id="KW-0235">DNA replication</keyword>
<evidence type="ECO:0000259" key="16">
    <source>
        <dbReference type="PROSITE" id="PS50880"/>
    </source>
</evidence>
<reference evidence="17 18" key="1">
    <citation type="submission" date="2020-07" db="EMBL/GenBank/DDBJ databases">
        <title>Sequencing the genomes of 1000 actinobacteria strains.</title>
        <authorList>
            <person name="Klenk H.-P."/>
        </authorList>
    </citation>
    <scope>NUCLEOTIDE SEQUENCE [LARGE SCALE GENOMIC DNA]</scope>
    <source>
        <strain evidence="17 18">DSM 19663</strain>
    </source>
</reference>
<dbReference type="FunFam" id="3.90.580.10:FF:000001">
    <property type="entry name" value="DNA primase"/>
    <property type="match status" value="1"/>
</dbReference>
<evidence type="ECO:0000256" key="9">
    <source>
        <dbReference type="ARBA" id="ARBA00022842"/>
    </source>
</evidence>
<keyword evidence="7 12" id="KW-0863">Zinc-finger</keyword>
<comment type="subunit">
    <text evidence="12">Monomer. Interacts with DnaB.</text>
</comment>
<evidence type="ECO:0000256" key="2">
    <source>
        <dbReference type="ARBA" id="ARBA00022515"/>
    </source>
</evidence>
<dbReference type="PROSITE" id="PS50880">
    <property type="entry name" value="TOPRIM"/>
    <property type="match status" value="1"/>
</dbReference>
<dbReference type="GO" id="GO:0003677">
    <property type="term" value="F:DNA binding"/>
    <property type="evidence" value="ECO:0007669"/>
    <property type="project" value="UniProtKB-KW"/>
</dbReference>
<dbReference type="GO" id="GO:0008270">
    <property type="term" value="F:zinc ion binding"/>
    <property type="evidence" value="ECO:0007669"/>
    <property type="project" value="UniProtKB-UniRule"/>
</dbReference>
<evidence type="ECO:0000256" key="4">
    <source>
        <dbReference type="ARBA" id="ARBA00022695"/>
    </source>
</evidence>
<comment type="similarity">
    <text evidence="12 13">Belongs to the DnaG primase family.</text>
</comment>
<dbReference type="HAMAP" id="MF_00974">
    <property type="entry name" value="DNA_primase_DnaG"/>
    <property type="match status" value="1"/>
</dbReference>
<feature type="domain" description="Toprim" evidence="16">
    <location>
        <begin position="260"/>
        <end position="350"/>
    </location>
</feature>
<dbReference type="SMART" id="SM00493">
    <property type="entry name" value="TOPRIM"/>
    <property type="match status" value="1"/>
</dbReference>
<dbReference type="InterPro" id="IPR013264">
    <property type="entry name" value="DNAG_N"/>
</dbReference>
<evidence type="ECO:0000256" key="8">
    <source>
        <dbReference type="ARBA" id="ARBA00022833"/>
    </source>
</evidence>
<dbReference type="InterPro" id="IPR030846">
    <property type="entry name" value="DnaG_bac"/>
</dbReference>
<keyword evidence="18" id="KW-1185">Reference proteome</keyword>
<evidence type="ECO:0000256" key="7">
    <source>
        <dbReference type="ARBA" id="ARBA00022771"/>
    </source>
</evidence>
<dbReference type="SUPFAM" id="SSF56731">
    <property type="entry name" value="DNA primase core"/>
    <property type="match status" value="1"/>
</dbReference>
<organism evidence="17 18">
    <name type="scientific">Microcella alkalica</name>
    <dbReference type="NCBI Taxonomy" id="355930"/>
    <lineage>
        <taxon>Bacteria</taxon>
        <taxon>Bacillati</taxon>
        <taxon>Actinomycetota</taxon>
        <taxon>Actinomycetes</taxon>
        <taxon>Micrococcales</taxon>
        <taxon>Microbacteriaceae</taxon>
        <taxon>Microcella</taxon>
    </lineage>
</organism>
<dbReference type="Pfam" id="PF08275">
    <property type="entry name" value="DNAG_N"/>
    <property type="match status" value="1"/>
</dbReference>
<evidence type="ECO:0000256" key="11">
    <source>
        <dbReference type="ARBA" id="ARBA00023163"/>
    </source>
</evidence>
<dbReference type="Gene3D" id="3.40.1360.10">
    <property type="match status" value="1"/>
</dbReference>
<dbReference type="Pfam" id="PF13662">
    <property type="entry name" value="Toprim_4"/>
    <property type="match status" value="1"/>
</dbReference>
<comment type="cofactor">
    <cofactor evidence="12 13 14">
        <name>Zn(2+)</name>
        <dbReference type="ChEBI" id="CHEBI:29105"/>
    </cofactor>
    <text evidence="12 13 14">Binds 1 zinc ion per monomer.</text>
</comment>
<comment type="caution">
    <text evidence="17">The sequence shown here is derived from an EMBL/GenBank/DDBJ whole genome shotgun (WGS) entry which is preliminary data.</text>
</comment>
<dbReference type="EMBL" id="JACGWX010000001">
    <property type="protein sequence ID" value="MBA8846948.1"/>
    <property type="molecule type" value="Genomic_DNA"/>
</dbReference>
<evidence type="ECO:0000256" key="5">
    <source>
        <dbReference type="ARBA" id="ARBA00022705"/>
    </source>
</evidence>
<evidence type="ECO:0000256" key="6">
    <source>
        <dbReference type="ARBA" id="ARBA00022723"/>
    </source>
</evidence>
<evidence type="ECO:0000256" key="3">
    <source>
        <dbReference type="ARBA" id="ARBA00022679"/>
    </source>
</evidence>
<feature type="compositionally biased region" description="Low complexity" evidence="15">
    <location>
        <begin position="457"/>
        <end position="467"/>
    </location>
</feature>
<dbReference type="InterPro" id="IPR006171">
    <property type="entry name" value="TOPRIM_dom"/>
</dbReference>
<evidence type="ECO:0000256" key="12">
    <source>
        <dbReference type="HAMAP-Rule" id="MF_00974"/>
    </source>
</evidence>
<sequence length="648" mass="70765">MAGLIRRSDIDEVRSRTNIGEIVGEYVTLKSAGIGSMKGLCPFHDERSPSFHVRPQVGFYHCFGCGEGGDVFSFLQKMDHVTFSEAVERLAQRLNYTLTYEDGGQAREDGGSRRRILAANEAAETFFREQLQSPAAEPARAFLGERGFDPAAAARFSIGFAPNSYDALSGHLVKQGFTIEELLAAGLVGQGDRSAYDRFRGRLIWPIKDVTGQTLGFGARKLLESDQGPKYLNTPETAVYRKSQVLYGLDLAKRDIARGKQVVVVEGYTDVMACHLAGVTTAVATSGTAFGVEHIKVIRRVMGDTDNADTTQLGEVIFTFDPDEAGQKAASRAFAEEQRFAAQTFVAVAPDGLDPCDLRLKKGDDAIRMLVSGRKPMYEFMVRRRLDQFDLETVEGRVGALRAAAPVVAGIRDQSMQSGYARTLAGWIGLEPGEVSRAVQTARRQSSARPSPDRAPSDQGAAAAAPARMGERDPRSPADSPQPDQEGSSAPSITMSDLPSDPVTRLERELLMAVLQHPGEIDREIALRALHTSFTVPALSTVRDALVGAFEHYGTAQWVARAAEEAPSAFAPLVTQLAIAPLPIRGDHVREYCTGVTTSLIERDLLRRKTELLGALQRSDAAADPQRYRTLQRQLVDLEAERRRIRAE</sequence>
<protein>
    <recommendedName>
        <fullName evidence="12 13">DNA primase</fullName>
        <ecNumber evidence="12">2.7.7.101</ecNumber>
    </recommendedName>
</protein>
<keyword evidence="11 12" id="KW-0804">Transcription</keyword>
<dbReference type="InterPro" id="IPR034151">
    <property type="entry name" value="TOPRIM_DnaG_bac"/>
</dbReference>
<dbReference type="GO" id="GO:0005737">
    <property type="term" value="C:cytoplasm"/>
    <property type="evidence" value="ECO:0007669"/>
    <property type="project" value="TreeGrafter"/>
</dbReference>
<dbReference type="InterPro" id="IPR013173">
    <property type="entry name" value="DNA_primase_DnaG_DnaB-bd_dom"/>
</dbReference>
<comment type="catalytic activity">
    <reaction evidence="12">
        <text>ssDNA + n NTP = ssDNA/pppN(pN)n-1 hybrid + (n-1) diphosphate.</text>
        <dbReference type="EC" id="2.7.7.101"/>
    </reaction>
</comment>
<gene>
    <name evidence="12" type="primary">dnaG</name>
    <name evidence="17" type="ORF">FHX53_000512</name>
</gene>
<dbReference type="InterPro" id="IPR037068">
    <property type="entry name" value="DNA_primase_core_N_sf"/>
</dbReference>
<dbReference type="Gene3D" id="3.90.580.10">
    <property type="entry name" value="Zinc finger, CHC2-type domain"/>
    <property type="match status" value="1"/>
</dbReference>
<dbReference type="Pfam" id="PF08278">
    <property type="entry name" value="DnaG_DnaB_bind"/>
    <property type="match status" value="1"/>
</dbReference>
<dbReference type="RefSeq" id="WP_182489777.1">
    <property type="nucleotide sequence ID" value="NZ_BAAAOV010000009.1"/>
</dbReference>
<dbReference type="SMART" id="SM00400">
    <property type="entry name" value="ZnF_CHCC"/>
    <property type="match status" value="1"/>
</dbReference>
<dbReference type="InterPro" id="IPR002694">
    <property type="entry name" value="Znf_CHC2"/>
</dbReference>
<dbReference type="GO" id="GO:0006269">
    <property type="term" value="P:DNA replication, synthesis of primer"/>
    <property type="evidence" value="ECO:0007669"/>
    <property type="project" value="UniProtKB-UniRule"/>
</dbReference>
<dbReference type="PIRSF" id="PIRSF002811">
    <property type="entry name" value="DnaG"/>
    <property type="match status" value="1"/>
</dbReference>
<comment type="function">
    <text evidence="12 13">RNA polymerase that catalyzes the synthesis of short RNA molecules used as primers for DNA polymerase during DNA replication.</text>
</comment>
<keyword evidence="3 12" id="KW-0808">Transferase</keyword>
<accession>A0A839EB59</accession>
<dbReference type="Pfam" id="PF01807">
    <property type="entry name" value="Zn_ribbon_DnaG"/>
    <property type="match status" value="1"/>
</dbReference>
<keyword evidence="8 12" id="KW-0862">Zinc</keyword>
<evidence type="ECO:0000256" key="15">
    <source>
        <dbReference type="SAM" id="MobiDB-lite"/>
    </source>
</evidence>
<dbReference type="InterPro" id="IPR036977">
    <property type="entry name" value="DNA_primase_Znf_CHC2"/>
</dbReference>
<evidence type="ECO:0000256" key="10">
    <source>
        <dbReference type="ARBA" id="ARBA00023125"/>
    </source>
</evidence>
<evidence type="ECO:0000313" key="18">
    <source>
        <dbReference type="Proteomes" id="UP000585905"/>
    </source>
</evidence>
<dbReference type="EC" id="2.7.7.101" evidence="12"/>
<name>A0A839EB59_9MICO</name>
<proteinExistence type="inferred from homology"/>